<proteinExistence type="predicted"/>
<dbReference type="SUPFAM" id="SSF53474">
    <property type="entry name" value="alpha/beta-Hydrolases"/>
    <property type="match status" value="1"/>
</dbReference>
<sequence>MTDMRVLMLHGLGNHRPHEHWMWWLGERLRRDRVPVQHPQLPNPDAPTFEAWREIALAELEMLAGGGERVLLTHSLSCVLWARIAPELPESLRPHRVALIAPPSADRLATVLPGFPYAEDVDLSEVASGRVVARERDPYRHVPVADVASRWGLPSIELPGEGHLNHEDGHGAWPAALAWTLTGDDQAWSVTAG</sequence>
<comment type="caution">
    <text evidence="1">The sequence shown here is derived from an EMBL/GenBank/DDBJ whole genome shotgun (WGS) entry which is preliminary data.</text>
</comment>
<keyword evidence="2" id="KW-1185">Reference proteome</keyword>
<keyword evidence="1" id="KW-0378">Hydrolase</keyword>
<dbReference type="RefSeq" id="WP_301126747.1">
    <property type="nucleotide sequence ID" value="NZ_JAUHPV010000002.1"/>
</dbReference>
<gene>
    <name evidence="1" type="ORF">QQX04_04780</name>
</gene>
<dbReference type="Pfam" id="PF06821">
    <property type="entry name" value="Ser_hydrolase"/>
    <property type="match status" value="1"/>
</dbReference>
<dbReference type="Gene3D" id="3.40.50.1820">
    <property type="entry name" value="alpha/beta hydrolase"/>
    <property type="match status" value="1"/>
</dbReference>
<reference evidence="1" key="1">
    <citation type="submission" date="2023-06" db="EMBL/GenBank/DDBJ databases">
        <title>SYSU T00b26.</title>
        <authorList>
            <person name="Gao L."/>
            <person name="Fang B.-Z."/>
            <person name="Li W.-J."/>
        </authorList>
    </citation>
    <scope>NUCLEOTIDE SEQUENCE</scope>
    <source>
        <strain evidence="1">SYSU T00b26</strain>
    </source>
</reference>
<dbReference type="EMBL" id="JAUHPV010000002">
    <property type="protein sequence ID" value="MDN4472303.1"/>
    <property type="molecule type" value="Genomic_DNA"/>
</dbReference>
<dbReference type="InterPro" id="IPR029058">
    <property type="entry name" value="AB_hydrolase_fold"/>
</dbReference>
<name>A0ABT8FZI7_9MICO</name>
<dbReference type="Proteomes" id="UP001172738">
    <property type="component" value="Unassembled WGS sequence"/>
</dbReference>
<accession>A0ABT8FZI7</accession>
<dbReference type="GO" id="GO:0016787">
    <property type="term" value="F:hydrolase activity"/>
    <property type="evidence" value="ECO:0007669"/>
    <property type="project" value="UniProtKB-KW"/>
</dbReference>
<dbReference type="InterPro" id="IPR010662">
    <property type="entry name" value="RBBP9/YdeN"/>
</dbReference>
<organism evidence="1 2">
    <name type="scientific">Demequina zhanjiangensis</name>
    <dbReference type="NCBI Taxonomy" id="3051659"/>
    <lineage>
        <taxon>Bacteria</taxon>
        <taxon>Bacillati</taxon>
        <taxon>Actinomycetota</taxon>
        <taxon>Actinomycetes</taxon>
        <taxon>Micrococcales</taxon>
        <taxon>Demequinaceae</taxon>
        <taxon>Demequina</taxon>
    </lineage>
</organism>
<evidence type="ECO:0000313" key="2">
    <source>
        <dbReference type="Proteomes" id="UP001172738"/>
    </source>
</evidence>
<evidence type="ECO:0000313" key="1">
    <source>
        <dbReference type="EMBL" id="MDN4472303.1"/>
    </source>
</evidence>
<protein>
    <submittedName>
        <fullName evidence="1">Alpha/beta hydrolase</fullName>
    </submittedName>
</protein>